<dbReference type="KEGG" id="esj:SJ05684_b44180"/>
<dbReference type="eggNOG" id="COG1942">
    <property type="taxonomic scope" value="Bacteria"/>
</dbReference>
<accession>A0A249PHJ2</accession>
<dbReference type="RefSeq" id="WP_034854554.1">
    <property type="nucleotide sequence ID" value="NZ_AJQT01000043.1"/>
</dbReference>
<reference evidence="1 2" key="1">
    <citation type="submission" date="2017-08" db="EMBL/GenBank/DDBJ databases">
        <title>Multipartite genome sequences of Sinorhizobium species nodulating soybeans.</title>
        <authorList>
            <person name="Tian C.F."/>
        </authorList>
    </citation>
    <scope>NUCLEOTIDE SEQUENCE [LARGE SCALE GENOMIC DNA]</scope>
    <source>
        <strain evidence="1 2">CCBAU 05684</strain>
        <plasmid evidence="2">psj05684b</plasmid>
    </source>
</reference>
<evidence type="ECO:0000313" key="1">
    <source>
        <dbReference type="EMBL" id="ASY65400.1"/>
    </source>
</evidence>
<protein>
    <submittedName>
        <fullName evidence="1">Putative tautomerase yrdN</fullName>
    </submittedName>
</protein>
<dbReference type="PANTHER" id="PTHR38460">
    <property type="entry name" value="TAUTOMERASE YOLI-RELATED"/>
    <property type="match status" value="1"/>
</dbReference>
<name>A0A249PHJ2_9HYPH</name>
<geneLocation type="plasmid" evidence="2">
    <name>psj05684b</name>
</geneLocation>
<dbReference type="STRING" id="716928.GCA_000261485_02369"/>
<dbReference type="Pfam" id="PF14552">
    <property type="entry name" value="Tautomerase_2"/>
    <property type="match status" value="1"/>
</dbReference>
<keyword evidence="1" id="KW-0614">Plasmid</keyword>
<dbReference type="EMBL" id="CP023068">
    <property type="protein sequence ID" value="ASY65400.1"/>
    <property type="molecule type" value="Genomic_DNA"/>
</dbReference>
<evidence type="ECO:0000313" key="2">
    <source>
        <dbReference type="Proteomes" id="UP000217211"/>
    </source>
</evidence>
<gene>
    <name evidence="1" type="ORF">SJ05684_b44180</name>
</gene>
<dbReference type="Proteomes" id="UP000217211">
    <property type="component" value="Plasmid pSJ05684b"/>
</dbReference>
<organism evidence="1 2">
    <name type="scientific">Sinorhizobium sojae CCBAU 05684</name>
    <dbReference type="NCBI Taxonomy" id="716928"/>
    <lineage>
        <taxon>Bacteria</taxon>
        <taxon>Pseudomonadati</taxon>
        <taxon>Pseudomonadota</taxon>
        <taxon>Alphaproteobacteria</taxon>
        <taxon>Hyphomicrobiales</taxon>
        <taxon>Rhizobiaceae</taxon>
        <taxon>Sinorhizobium/Ensifer group</taxon>
        <taxon>Sinorhizobium</taxon>
    </lineage>
</organism>
<sequence>MPILKFHLYQSRSPKEIDYLLDVAHDVMVQTFDVPTADRYQIVNEHAPLNMRALDTGLGIPRTNKFVLLEVVSRPRGKAAKVAFYENLCAALQEKCGIAASDVMISFTENTDEDWSFGHGRAQFLTGEL</sequence>
<dbReference type="OrthoDB" id="9804765at2"/>
<dbReference type="InterPro" id="IPR014347">
    <property type="entry name" value="Tautomerase/MIF_sf"/>
</dbReference>
<dbReference type="AlphaFoldDB" id="A0A249PHJ2"/>
<keyword evidence="2" id="KW-1185">Reference proteome</keyword>
<dbReference type="SUPFAM" id="SSF55331">
    <property type="entry name" value="Tautomerase/MIF"/>
    <property type="match status" value="1"/>
</dbReference>
<dbReference type="Gene3D" id="3.30.429.10">
    <property type="entry name" value="Macrophage Migration Inhibitory Factor"/>
    <property type="match status" value="1"/>
</dbReference>
<dbReference type="PANTHER" id="PTHR38460:SF1">
    <property type="entry name" value="TAUTOMERASE YOLI-RELATED"/>
    <property type="match status" value="1"/>
</dbReference>
<proteinExistence type="predicted"/>
<dbReference type="InterPro" id="IPR037479">
    <property type="entry name" value="Tauto_MSAD"/>
</dbReference>